<evidence type="ECO:0000256" key="6">
    <source>
        <dbReference type="ARBA" id="ARBA00022840"/>
    </source>
</evidence>
<dbReference type="GO" id="GO:0005737">
    <property type="term" value="C:cytoplasm"/>
    <property type="evidence" value="ECO:0007669"/>
    <property type="project" value="TreeGrafter"/>
</dbReference>
<feature type="region of interest" description="Disordered" evidence="9">
    <location>
        <begin position="55"/>
        <end position="82"/>
    </location>
</feature>
<dbReference type="GO" id="GO:0005524">
    <property type="term" value="F:ATP binding"/>
    <property type="evidence" value="ECO:0007669"/>
    <property type="project" value="UniProtKB-KW"/>
</dbReference>
<evidence type="ECO:0000313" key="11">
    <source>
        <dbReference type="EMBL" id="CAD8870462.1"/>
    </source>
</evidence>
<evidence type="ECO:0000256" key="4">
    <source>
        <dbReference type="ARBA" id="ARBA00022741"/>
    </source>
</evidence>
<dbReference type="EC" id="2.7.11.1" evidence="1"/>
<evidence type="ECO:0000256" key="1">
    <source>
        <dbReference type="ARBA" id="ARBA00012513"/>
    </source>
</evidence>
<dbReference type="EMBL" id="HBFQ01063338">
    <property type="protein sequence ID" value="CAD8870462.1"/>
    <property type="molecule type" value="Transcribed_RNA"/>
</dbReference>
<feature type="compositionally biased region" description="Low complexity" evidence="9">
    <location>
        <begin position="55"/>
        <end position="76"/>
    </location>
</feature>
<dbReference type="Gene3D" id="3.30.200.20">
    <property type="entry name" value="Phosphorylase Kinase, domain 1"/>
    <property type="match status" value="1"/>
</dbReference>
<keyword evidence="3" id="KW-0808">Transferase</keyword>
<feature type="domain" description="Protein kinase" evidence="10">
    <location>
        <begin position="98"/>
        <end position="479"/>
    </location>
</feature>
<evidence type="ECO:0000256" key="3">
    <source>
        <dbReference type="ARBA" id="ARBA00022679"/>
    </source>
</evidence>
<dbReference type="PROSITE" id="PS50011">
    <property type="entry name" value="PROTEIN_KINASE_DOM"/>
    <property type="match status" value="1"/>
</dbReference>
<dbReference type="SUPFAM" id="SSF56112">
    <property type="entry name" value="Protein kinase-like (PK-like)"/>
    <property type="match status" value="1"/>
</dbReference>
<organism evidence="11">
    <name type="scientific">Noctiluca scintillans</name>
    <name type="common">Sea sparkle</name>
    <name type="synonym">Red tide dinoflagellate</name>
    <dbReference type="NCBI Taxonomy" id="2966"/>
    <lineage>
        <taxon>Eukaryota</taxon>
        <taxon>Sar</taxon>
        <taxon>Alveolata</taxon>
        <taxon>Dinophyceae</taxon>
        <taxon>Noctilucales</taxon>
        <taxon>Noctilucaceae</taxon>
        <taxon>Noctiluca</taxon>
    </lineage>
</organism>
<sequence length="485" mass="52580">MAEDIGVPSLGDVAQAHVMMPMPLRSHRPCCFNLGCFLAPCGNSNGSTVFEIMQSSKLPRSPRASPRARGTSPSSSNFEEELPEECPVSHNDVLRERYQVISRLSSGNFSSVWLCRDVGGDDRDAVAVKVLKSAAEFQAIARMELRLLKTVRHTARKLAKESDVAGHLASRCVVRMLDHFEFTSPEGVHPCFVLERLGPSLMDLAKTCKRLPHQLVQAAARDALSGLDFLHRRCGIVHSDIKPEHILLRLDGEFGAAGMPAAAALRGRGAAKEALRVASSAGSSATFALADLGNGYFKVERPVTSDDCPLIQTREYRSPEVLLGAGYTETADIWSLACTLFEVATGELLYDPRCTQRRSVVFCADGRVPVEEEHLAQIVELLGPLPEAMLARGRLTSMLLVSGVPGGAAGAEARLWANCALRSAQLPLAYVPQYELFARLRDNLKPLEASQLNSVLAPMLRPEPADRPAAASLRVRLLLGPCVSL</sequence>
<dbReference type="InterPro" id="IPR000719">
    <property type="entry name" value="Prot_kinase_dom"/>
</dbReference>
<keyword evidence="2" id="KW-0723">Serine/threonine-protein kinase</keyword>
<reference evidence="11" key="1">
    <citation type="submission" date="2021-01" db="EMBL/GenBank/DDBJ databases">
        <authorList>
            <person name="Corre E."/>
            <person name="Pelletier E."/>
            <person name="Niang G."/>
            <person name="Scheremetjew M."/>
            <person name="Finn R."/>
            <person name="Kale V."/>
            <person name="Holt S."/>
            <person name="Cochrane G."/>
            <person name="Meng A."/>
            <person name="Brown T."/>
            <person name="Cohen L."/>
        </authorList>
    </citation>
    <scope>NUCLEOTIDE SEQUENCE</scope>
</reference>
<evidence type="ECO:0000256" key="8">
    <source>
        <dbReference type="ARBA" id="ARBA00048679"/>
    </source>
</evidence>
<name>A0A7S1AZS1_NOCSC</name>
<proteinExistence type="predicted"/>
<evidence type="ECO:0000256" key="9">
    <source>
        <dbReference type="SAM" id="MobiDB-lite"/>
    </source>
</evidence>
<comment type="catalytic activity">
    <reaction evidence="8">
        <text>L-seryl-[protein] + ATP = O-phospho-L-seryl-[protein] + ADP + H(+)</text>
        <dbReference type="Rhea" id="RHEA:17989"/>
        <dbReference type="Rhea" id="RHEA-COMP:9863"/>
        <dbReference type="Rhea" id="RHEA-COMP:11604"/>
        <dbReference type="ChEBI" id="CHEBI:15378"/>
        <dbReference type="ChEBI" id="CHEBI:29999"/>
        <dbReference type="ChEBI" id="CHEBI:30616"/>
        <dbReference type="ChEBI" id="CHEBI:83421"/>
        <dbReference type="ChEBI" id="CHEBI:456216"/>
        <dbReference type="EC" id="2.7.11.1"/>
    </reaction>
</comment>
<gene>
    <name evidence="11" type="ORF">NSCI0253_LOCUS44819</name>
</gene>
<dbReference type="GO" id="GO:0050684">
    <property type="term" value="P:regulation of mRNA processing"/>
    <property type="evidence" value="ECO:0007669"/>
    <property type="project" value="TreeGrafter"/>
</dbReference>
<keyword evidence="6" id="KW-0067">ATP-binding</keyword>
<accession>A0A7S1AZS1</accession>
<dbReference type="PANTHER" id="PTHR47634:SF9">
    <property type="entry name" value="PROTEIN KINASE DOMAIN-CONTAINING PROTEIN-RELATED"/>
    <property type="match status" value="1"/>
</dbReference>
<dbReference type="GO" id="GO:0004674">
    <property type="term" value="F:protein serine/threonine kinase activity"/>
    <property type="evidence" value="ECO:0007669"/>
    <property type="project" value="UniProtKB-KW"/>
</dbReference>
<evidence type="ECO:0000259" key="10">
    <source>
        <dbReference type="PROSITE" id="PS50011"/>
    </source>
</evidence>
<protein>
    <recommendedName>
        <fullName evidence="1">non-specific serine/threonine protein kinase</fullName>
        <ecNumber evidence="1">2.7.11.1</ecNumber>
    </recommendedName>
</protein>
<evidence type="ECO:0000256" key="7">
    <source>
        <dbReference type="ARBA" id="ARBA00047899"/>
    </source>
</evidence>
<dbReference type="GO" id="GO:0005634">
    <property type="term" value="C:nucleus"/>
    <property type="evidence" value="ECO:0007669"/>
    <property type="project" value="TreeGrafter"/>
</dbReference>
<dbReference type="InterPro" id="IPR011009">
    <property type="entry name" value="Kinase-like_dom_sf"/>
</dbReference>
<comment type="catalytic activity">
    <reaction evidence="7">
        <text>L-threonyl-[protein] + ATP = O-phospho-L-threonyl-[protein] + ADP + H(+)</text>
        <dbReference type="Rhea" id="RHEA:46608"/>
        <dbReference type="Rhea" id="RHEA-COMP:11060"/>
        <dbReference type="Rhea" id="RHEA-COMP:11605"/>
        <dbReference type="ChEBI" id="CHEBI:15378"/>
        <dbReference type="ChEBI" id="CHEBI:30013"/>
        <dbReference type="ChEBI" id="CHEBI:30616"/>
        <dbReference type="ChEBI" id="CHEBI:61977"/>
        <dbReference type="ChEBI" id="CHEBI:456216"/>
        <dbReference type="EC" id="2.7.11.1"/>
    </reaction>
</comment>
<evidence type="ECO:0000256" key="2">
    <source>
        <dbReference type="ARBA" id="ARBA00022527"/>
    </source>
</evidence>
<dbReference type="PANTHER" id="PTHR47634">
    <property type="entry name" value="PROTEIN KINASE DOMAIN-CONTAINING PROTEIN-RELATED"/>
    <property type="match status" value="1"/>
</dbReference>
<dbReference type="InterPro" id="IPR051334">
    <property type="entry name" value="SRPK"/>
</dbReference>
<dbReference type="Gene3D" id="1.10.510.10">
    <property type="entry name" value="Transferase(Phosphotransferase) domain 1"/>
    <property type="match status" value="1"/>
</dbReference>
<keyword evidence="5" id="KW-0418">Kinase</keyword>
<keyword evidence="4" id="KW-0547">Nucleotide-binding</keyword>
<dbReference type="Pfam" id="PF00069">
    <property type="entry name" value="Pkinase"/>
    <property type="match status" value="1"/>
</dbReference>
<evidence type="ECO:0000256" key="5">
    <source>
        <dbReference type="ARBA" id="ARBA00022777"/>
    </source>
</evidence>
<dbReference type="AlphaFoldDB" id="A0A7S1AZS1"/>
<dbReference type="GO" id="GO:0000245">
    <property type="term" value="P:spliceosomal complex assembly"/>
    <property type="evidence" value="ECO:0007669"/>
    <property type="project" value="TreeGrafter"/>
</dbReference>